<dbReference type="InterPro" id="IPR011444">
    <property type="entry name" value="DUF1549"/>
</dbReference>
<feature type="coiled-coil region" evidence="1">
    <location>
        <begin position="404"/>
        <end position="438"/>
    </location>
</feature>
<keyword evidence="6" id="KW-1185">Reference proteome</keyword>
<dbReference type="Proteomes" id="UP001416858">
    <property type="component" value="Unassembled WGS sequence"/>
</dbReference>
<evidence type="ECO:0000313" key="6">
    <source>
        <dbReference type="Proteomes" id="UP001416858"/>
    </source>
</evidence>
<feature type="domain" description="DUF1553" evidence="3">
    <location>
        <begin position="743"/>
        <end position="1001"/>
    </location>
</feature>
<dbReference type="InterPro" id="IPR022655">
    <property type="entry name" value="DUF1553"/>
</dbReference>
<dbReference type="InterPro" id="IPR011429">
    <property type="entry name" value="Cyt_c_Planctomycete-type"/>
</dbReference>
<evidence type="ECO:0000259" key="2">
    <source>
        <dbReference type="Pfam" id="PF07583"/>
    </source>
</evidence>
<dbReference type="Pfam" id="PF07635">
    <property type="entry name" value="PSCyt1"/>
    <property type="match status" value="1"/>
</dbReference>
<feature type="domain" description="DUF1549" evidence="2">
    <location>
        <begin position="177"/>
        <end position="394"/>
    </location>
</feature>
<evidence type="ECO:0000259" key="4">
    <source>
        <dbReference type="Pfam" id="PF07635"/>
    </source>
</evidence>
<organism evidence="5 6">
    <name type="scientific">Novipirellula caenicola</name>
    <dbReference type="NCBI Taxonomy" id="1536901"/>
    <lineage>
        <taxon>Bacteria</taxon>
        <taxon>Pseudomonadati</taxon>
        <taxon>Planctomycetota</taxon>
        <taxon>Planctomycetia</taxon>
        <taxon>Pirellulales</taxon>
        <taxon>Pirellulaceae</taxon>
        <taxon>Novipirellula</taxon>
    </lineage>
</organism>
<accession>A0ABP9VJ78</accession>
<comment type="caution">
    <text evidence="5">The sequence shown here is derived from an EMBL/GenBank/DDBJ whole genome shotgun (WGS) entry which is preliminary data.</text>
</comment>
<dbReference type="EMBL" id="BAABRO010000001">
    <property type="protein sequence ID" value="GAA5505264.1"/>
    <property type="molecule type" value="Genomic_DNA"/>
</dbReference>
<dbReference type="Gene3D" id="2.60.120.260">
    <property type="entry name" value="Galactose-binding domain-like"/>
    <property type="match status" value="1"/>
</dbReference>
<reference evidence="5 6" key="1">
    <citation type="submission" date="2024-02" db="EMBL/GenBank/DDBJ databases">
        <title>Rhodopirellula caenicola NBRC 110016.</title>
        <authorList>
            <person name="Ichikawa N."/>
            <person name="Katano-Makiyama Y."/>
            <person name="Hidaka K."/>
        </authorList>
    </citation>
    <scope>NUCLEOTIDE SEQUENCE [LARGE SCALE GENOMIC DNA]</scope>
    <source>
        <strain evidence="5 6">NBRC 110016</strain>
    </source>
</reference>
<dbReference type="SUPFAM" id="SSF49785">
    <property type="entry name" value="Galactose-binding domain-like"/>
    <property type="match status" value="1"/>
</dbReference>
<dbReference type="PANTHER" id="PTHR35889:SF3">
    <property type="entry name" value="F-BOX DOMAIN-CONTAINING PROTEIN"/>
    <property type="match status" value="1"/>
</dbReference>
<proteinExistence type="predicted"/>
<dbReference type="Pfam" id="PF07587">
    <property type="entry name" value="PSD1"/>
    <property type="match status" value="1"/>
</dbReference>
<feature type="domain" description="Cytochrome C Planctomycete-type" evidence="4">
    <location>
        <begin position="67"/>
        <end position="118"/>
    </location>
</feature>
<protein>
    <recommendedName>
        <fullName evidence="7">Planctomycete cytochrome C</fullName>
    </recommendedName>
</protein>
<evidence type="ECO:0000313" key="5">
    <source>
        <dbReference type="EMBL" id="GAA5505264.1"/>
    </source>
</evidence>
<evidence type="ECO:0008006" key="7">
    <source>
        <dbReference type="Google" id="ProtNLM"/>
    </source>
</evidence>
<sequence>MLPAAYLSRCRAIDKPVILFLLQWIALAWIVITLACGDSVSAAPPLAANAAHVDFASDVAPILQQHCLNCHNDVDRKGDVSLATATDLIDSGVISTDPADSSRLLELITPVDGTAEMPQDAPPLSQPQIDVIQRWITAGVIWPEGVTLSEPSISDRNWWSLRPLAAVKIDENDHTHPIDTLIDAKLTANDLRPVDIADPATLVRRLHYDLTGLPPTPAEIRTYLQDVKSNPETAYTTLVDRLLDSPGFGEKWGQHWLDLARYAETHGYDKDKPRTNAWPYRDYVIRSFNDDKPYGRFVQEQVAGDALFPGEADGMIGLGFLAAGPWDFIGHTEVGEEKLDGRIAKHLDRDEMVSAVFNVFMSTTVQCAQCHHHKFDPIRSDNYYRLHAVFAGIDRADRVYAGLSAEQEQQRRQLTEQIASLEKQHRTVQAERDRVISERTGTLDRRIDDLIQQHGIEPSVAYGYHSKIASAPNTTKWVQLDLGKPRAIAMIRLTPAFDRYNAIGAGFGFPLRYRIEVSNDERFSDASTRCVMDASHEDQANPKLEQIVAETAGDSFRFLRVTATKLSPRRDDFIFALGEIEALDSESGENVALQAAVSSLDSIEAEPRWSVKNLTDGIVYRRVKGEQAIATLIQLQRDRSERLQAMDVSRFESQLTSMGQSLSDLQRQLSQFPVGAKVYAAATHFEVQGKFKPTEGKPRPIHLLHRGDLRSPGERVAAGFPVLWEHESAEGWIASGNTESVLRAGLARYLTSRENPLVWRSMANRVWQWVFGQALVSTPNDFGRMGTLPTHPQLLDYLAARLRDDPQQSIKAIVRLLVTSGAYRRSSAEDKHNAAIDSNNTLLWRSNRRRMTAEEYRDSLLSVSGVLRVDERGGPSFQDFVIEKPEHSPHYQYHLHDPHDPQSHRRSIYRFVVRSQPQPMMTTLDCADPSISVPQRDESTTALQALTQWNHRLTEAMSKQFAARLKTASPSNTANERIDFACQLTWGRVPDDEERTMLRDLMQTHGIATLARVLLNTSQFVYIE</sequence>
<keyword evidence="1" id="KW-0175">Coiled coil</keyword>
<dbReference type="PANTHER" id="PTHR35889">
    <property type="entry name" value="CYCLOINULO-OLIGOSACCHARIDE FRUCTANOTRANSFERASE-RELATED"/>
    <property type="match status" value="1"/>
</dbReference>
<evidence type="ECO:0000256" key="1">
    <source>
        <dbReference type="SAM" id="Coils"/>
    </source>
</evidence>
<name>A0ABP9VJ78_9BACT</name>
<evidence type="ECO:0000259" key="3">
    <source>
        <dbReference type="Pfam" id="PF07587"/>
    </source>
</evidence>
<dbReference type="Pfam" id="PF07583">
    <property type="entry name" value="PSCyt2"/>
    <property type="match status" value="1"/>
</dbReference>
<dbReference type="InterPro" id="IPR008979">
    <property type="entry name" value="Galactose-bd-like_sf"/>
</dbReference>
<gene>
    <name evidence="5" type="ORF">Rcae01_00708</name>
</gene>